<protein>
    <submittedName>
        <fullName evidence="2">RNA ligase, DRB0094 family</fullName>
    </submittedName>
</protein>
<dbReference type="STRING" id="1618574.UT24_C0022G0011"/>
<reference evidence="2 3" key="1">
    <citation type="journal article" date="2015" name="Nature">
        <title>rRNA introns, odd ribosomes, and small enigmatic genomes across a large radiation of phyla.</title>
        <authorList>
            <person name="Brown C.T."/>
            <person name="Hug L.A."/>
            <person name="Thomas B.C."/>
            <person name="Sharon I."/>
            <person name="Castelle C.J."/>
            <person name="Singh A."/>
            <person name="Wilkins M.J."/>
            <person name="Williams K.H."/>
            <person name="Banfield J.F."/>
        </authorList>
    </citation>
    <scope>NUCLEOTIDE SEQUENCE [LARGE SCALE GENOMIC DNA]</scope>
</reference>
<evidence type="ECO:0000313" key="3">
    <source>
        <dbReference type="Proteomes" id="UP000033881"/>
    </source>
</evidence>
<organism evidence="2 3">
    <name type="scientific">Candidatus Woesebacteria bacterium GW2011_GWB1_39_12</name>
    <dbReference type="NCBI Taxonomy" id="1618574"/>
    <lineage>
        <taxon>Bacteria</taxon>
        <taxon>Candidatus Woeseibacteriota</taxon>
    </lineage>
</organism>
<comment type="caution">
    <text evidence="2">The sequence shown here is derived from an EMBL/GenBank/DDBJ whole genome shotgun (WGS) entry which is preliminary data.</text>
</comment>
<dbReference type="GO" id="GO:0016874">
    <property type="term" value="F:ligase activity"/>
    <property type="evidence" value="ECO:0007669"/>
    <property type="project" value="UniProtKB-KW"/>
</dbReference>
<sequence>MSELFVKPVVIDSVSLHENADNLAVYKVGGWQVIDKKDAYNPGDVVIHVPGEVMVPVEISDKWGVTKYLSFTKGSKEGRVRTIKLRGVISYGFFAQNEDNDPVGIDLKDKFGIFKYEPPAVFRHGEQEKRHPLFNTDYDIENMRNYPLVFEDGEEVVATEKLHGTNSSYAYAKDPETDEWIYMCASKGGRRKIGVGSIYEKPYELYPSLRHMMKSLAERNSAMIVIVRGEVFGDRIQNLSYSHRAGSVDWRCFDIEIDHRFLSHRAMCEVCEMFGIPVVPEIYSGPFSFAKMEELAEGNSIVSTEEQIREGCVIRPMIESTHPDIGRKILKMISGSYLASQKRTEHH</sequence>
<dbReference type="Pfam" id="PF09414">
    <property type="entry name" value="RNA_ligase"/>
    <property type="match status" value="1"/>
</dbReference>
<dbReference type="Pfam" id="PF21189">
    <property type="entry name" value="PHA02142"/>
    <property type="match status" value="1"/>
</dbReference>
<proteinExistence type="predicted"/>
<accession>A0A0G0MHP2</accession>
<dbReference type="EMBL" id="LBWB01000022">
    <property type="protein sequence ID" value="KKQ99890.1"/>
    <property type="molecule type" value="Genomic_DNA"/>
</dbReference>
<name>A0A0G0MHP2_9BACT</name>
<evidence type="ECO:0000313" key="2">
    <source>
        <dbReference type="EMBL" id="KKQ99890.1"/>
    </source>
</evidence>
<dbReference type="Proteomes" id="UP000033881">
    <property type="component" value="Unassembled WGS sequence"/>
</dbReference>
<gene>
    <name evidence="2" type="ORF">UT24_C0022G0011</name>
</gene>
<dbReference type="Gene3D" id="3.30.470.30">
    <property type="entry name" value="DNA ligase/mRNA capping enzyme"/>
    <property type="match status" value="1"/>
</dbReference>
<keyword evidence="2" id="KW-0436">Ligase</keyword>
<dbReference type="InterPro" id="IPR021122">
    <property type="entry name" value="RNA_ligase_dom_REL/Rnl2"/>
</dbReference>
<evidence type="ECO:0000259" key="1">
    <source>
        <dbReference type="Pfam" id="PF09414"/>
    </source>
</evidence>
<dbReference type="SUPFAM" id="SSF56091">
    <property type="entry name" value="DNA ligase/mRNA capping enzyme, catalytic domain"/>
    <property type="match status" value="1"/>
</dbReference>
<feature type="domain" description="RNA ligase" evidence="1">
    <location>
        <begin position="154"/>
        <end position="332"/>
    </location>
</feature>
<dbReference type="AlphaFoldDB" id="A0A0G0MHP2"/>